<sequence>MDDSGERYYIGSEIGAYLRLHRGTLYKKYPVLWRKVATVEDKEKLRQIALSQAFMHTNIMLVKAHEIDELLSGQEEKYRAAGSTPALPRVDSGVAKGNKPNLPVGWMGQQVSSGSHHLESVPCSCPLAHARGRVKPRELAYSAEDLEQAKRVAENGEQPEELVPIRLDMELDGVKLRDTFCYNKMKS</sequence>
<dbReference type="GO" id="GO:0006338">
    <property type="term" value="P:chromatin remodeling"/>
    <property type="evidence" value="ECO:0007669"/>
    <property type="project" value="InterPro"/>
</dbReference>
<dbReference type="Proteomes" id="UP001196413">
    <property type="component" value="Unassembled WGS sequence"/>
</dbReference>
<keyword evidence="3" id="KW-1185">Reference proteome</keyword>
<dbReference type="GO" id="GO:0000228">
    <property type="term" value="C:nuclear chromosome"/>
    <property type="evidence" value="ECO:0007669"/>
    <property type="project" value="InterPro"/>
</dbReference>
<comment type="caution">
    <text evidence="2">The sequence shown here is derived from an EMBL/GenBank/DDBJ whole genome shotgun (WGS) entry which is preliminary data.</text>
</comment>
<proteinExistence type="predicted"/>
<dbReference type="AlphaFoldDB" id="A0AAD5R616"/>
<reference evidence="2" key="1">
    <citation type="submission" date="2021-06" db="EMBL/GenBank/DDBJ databases">
        <title>Parelaphostrongylus tenuis whole genome reference sequence.</title>
        <authorList>
            <person name="Garwood T.J."/>
            <person name="Larsen P.A."/>
            <person name="Fountain-Jones N.M."/>
            <person name="Garbe J.R."/>
            <person name="Macchietto M.G."/>
            <person name="Kania S.A."/>
            <person name="Gerhold R.W."/>
            <person name="Richards J.E."/>
            <person name="Wolf T.M."/>
        </authorList>
    </citation>
    <scope>NUCLEOTIDE SEQUENCE</scope>
    <source>
        <strain evidence="2">MNPRO001-30</strain>
        <tissue evidence="2">Meninges</tissue>
    </source>
</reference>
<name>A0AAD5R616_PARTN</name>
<accession>A0AAD5R616</accession>
<dbReference type="Pfam" id="PF21459">
    <property type="entry name" value="INI1_DNA-bd"/>
    <property type="match status" value="1"/>
</dbReference>
<evidence type="ECO:0000313" key="2">
    <source>
        <dbReference type="EMBL" id="KAJ1369434.1"/>
    </source>
</evidence>
<evidence type="ECO:0000313" key="3">
    <source>
        <dbReference type="Proteomes" id="UP001196413"/>
    </source>
</evidence>
<dbReference type="InterPro" id="IPR048664">
    <property type="entry name" value="INI1_DNA-bd"/>
</dbReference>
<feature type="domain" description="SWI/SNF Subunit INI1 DNA binding" evidence="1">
    <location>
        <begin position="1"/>
        <end position="74"/>
    </location>
</feature>
<evidence type="ECO:0000259" key="1">
    <source>
        <dbReference type="Pfam" id="PF21459"/>
    </source>
</evidence>
<gene>
    <name evidence="2" type="ORF">KIN20_030889</name>
</gene>
<dbReference type="InterPro" id="IPR006939">
    <property type="entry name" value="SNF5"/>
</dbReference>
<organism evidence="2 3">
    <name type="scientific">Parelaphostrongylus tenuis</name>
    <name type="common">Meningeal worm</name>
    <dbReference type="NCBI Taxonomy" id="148309"/>
    <lineage>
        <taxon>Eukaryota</taxon>
        <taxon>Metazoa</taxon>
        <taxon>Ecdysozoa</taxon>
        <taxon>Nematoda</taxon>
        <taxon>Chromadorea</taxon>
        <taxon>Rhabditida</taxon>
        <taxon>Rhabditina</taxon>
        <taxon>Rhabditomorpha</taxon>
        <taxon>Strongyloidea</taxon>
        <taxon>Metastrongylidae</taxon>
        <taxon>Parelaphostrongylus</taxon>
    </lineage>
</organism>
<dbReference type="EMBL" id="JAHQIW010006548">
    <property type="protein sequence ID" value="KAJ1369434.1"/>
    <property type="molecule type" value="Genomic_DNA"/>
</dbReference>
<dbReference type="Pfam" id="PF04855">
    <property type="entry name" value="SNF5"/>
    <property type="match status" value="1"/>
</dbReference>
<protein>
    <recommendedName>
        <fullName evidence="1">SWI/SNF Subunit INI1 DNA binding domain-containing protein</fullName>
    </recommendedName>
</protein>
<dbReference type="CDD" id="cd21086">
    <property type="entry name" value="WH_NTD_SMARCB1"/>
    <property type="match status" value="1"/>
</dbReference>